<dbReference type="Gene3D" id="3.40.50.300">
    <property type="entry name" value="P-loop containing nucleotide triphosphate hydrolases"/>
    <property type="match status" value="1"/>
</dbReference>
<dbReference type="EC" id="3.6.3.36" evidence="6"/>
<dbReference type="CDD" id="cd03293">
    <property type="entry name" value="ABC_NrtD_SsuB_transporters"/>
    <property type="match status" value="1"/>
</dbReference>
<evidence type="ECO:0000256" key="2">
    <source>
        <dbReference type="ARBA" id="ARBA00022448"/>
    </source>
</evidence>
<dbReference type="Pfam" id="PF09821">
    <property type="entry name" value="AAA_assoc_C"/>
    <property type="match status" value="1"/>
</dbReference>
<dbReference type="Proteomes" id="UP000001060">
    <property type="component" value="Chromosome"/>
</dbReference>
<organism evidence="6 7">
    <name type="scientific">Legionella longbeachae serogroup 1 (strain NSW150)</name>
    <dbReference type="NCBI Taxonomy" id="661367"/>
    <lineage>
        <taxon>Bacteria</taxon>
        <taxon>Pseudomonadati</taxon>
        <taxon>Pseudomonadota</taxon>
        <taxon>Gammaproteobacteria</taxon>
        <taxon>Legionellales</taxon>
        <taxon>Legionellaceae</taxon>
        <taxon>Legionella</taxon>
    </lineage>
</organism>
<keyword evidence="4 6" id="KW-0067">ATP-binding</keyword>
<evidence type="ECO:0000313" key="7">
    <source>
        <dbReference type="Proteomes" id="UP000001060"/>
    </source>
</evidence>
<evidence type="ECO:0000256" key="4">
    <source>
        <dbReference type="ARBA" id="ARBA00022840"/>
    </source>
</evidence>
<dbReference type="PROSITE" id="PS00211">
    <property type="entry name" value="ABC_TRANSPORTER_1"/>
    <property type="match status" value="1"/>
</dbReference>
<dbReference type="Pfam" id="PF00005">
    <property type="entry name" value="ABC_tran"/>
    <property type="match status" value="1"/>
</dbReference>
<dbReference type="OrthoDB" id="9802264at2"/>
<keyword evidence="7" id="KW-1185">Reference proteome</keyword>
<dbReference type="PROSITE" id="PS50893">
    <property type="entry name" value="ABC_TRANSPORTER_2"/>
    <property type="match status" value="1"/>
</dbReference>
<dbReference type="AlphaFoldDB" id="D3HMQ3"/>
<dbReference type="PANTHER" id="PTHR42788">
    <property type="entry name" value="TAURINE IMPORT ATP-BINDING PROTEIN-RELATED"/>
    <property type="match status" value="1"/>
</dbReference>
<evidence type="ECO:0000313" key="6">
    <source>
        <dbReference type="EMBL" id="CBJ13749.1"/>
    </source>
</evidence>
<dbReference type="RefSeq" id="WP_003634189.1">
    <property type="nucleotide sequence ID" value="NC_013861.1"/>
</dbReference>
<dbReference type="InterPro" id="IPR027417">
    <property type="entry name" value="P-loop_NTPase"/>
</dbReference>
<feature type="domain" description="ABC transporter" evidence="5">
    <location>
        <begin position="6"/>
        <end position="241"/>
    </location>
</feature>
<dbReference type="SUPFAM" id="SSF52540">
    <property type="entry name" value="P-loop containing nucleoside triphosphate hydrolases"/>
    <property type="match status" value="1"/>
</dbReference>
<dbReference type="InterPro" id="IPR017871">
    <property type="entry name" value="ABC_transporter-like_CS"/>
</dbReference>
<dbReference type="InterPro" id="IPR003439">
    <property type="entry name" value="ABC_transporter-like_ATP-bd"/>
</dbReference>
<keyword evidence="6" id="KW-0378">Hydrolase</keyword>
<reference evidence="6 7" key="1">
    <citation type="journal article" date="2010" name="PLoS Genet.">
        <title>Analysis of the Legionella longbeachae genome and transcriptome uncovers unique strategies to cause Legionnaires' disease.</title>
        <authorList>
            <person name="Cazalet C."/>
            <person name="Gomez-Valero L."/>
            <person name="Rusniok C."/>
            <person name="Lomma M."/>
            <person name="Dervins-Ravault D."/>
            <person name="Newton H."/>
            <person name="Sansom F."/>
            <person name="Jarraud S."/>
            <person name="Zidane N."/>
            <person name="Ma L."/>
            <person name="Bouchier C."/>
            <person name="Etienne J."/>
            <person name="Hartland E."/>
            <person name="Buchrieser C."/>
        </authorList>
    </citation>
    <scope>NUCLEOTIDE SEQUENCE [LARGE SCALE GENOMIC DNA]</scope>
    <source>
        <strain evidence="6 7">NSW150</strain>
    </source>
</reference>
<dbReference type="KEGG" id="llo:LLO_3289"/>
<keyword evidence="3" id="KW-0547">Nucleotide-binding</keyword>
<name>D3HMQ3_LEGLN</name>
<accession>D3HMQ3</accession>
<dbReference type="InterPro" id="IPR050166">
    <property type="entry name" value="ABC_transporter_ATP-bind"/>
</dbReference>
<keyword evidence="2" id="KW-0813">Transport</keyword>
<dbReference type="eggNOG" id="COG1116">
    <property type="taxonomic scope" value="Bacteria"/>
</dbReference>
<dbReference type="EMBL" id="FN650140">
    <property type="protein sequence ID" value="CBJ13749.1"/>
    <property type="molecule type" value="Genomic_DNA"/>
</dbReference>
<dbReference type="GeneID" id="40927469"/>
<comment type="similarity">
    <text evidence="1">Belongs to the ABC transporter superfamily.</text>
</comment>
<dbReference type="InterPro" id="IPR003593">
    <property type="entry name" value="AAA+_ATPase"/>
</dbReference>
<dbReference type="HOGENOM" id="CLU_027829_2_2_6"/>
<evidence type="ECO:0000256" key="3">
    <source>
        <dbReference type="ARBA" id="ARBA00022741"/>
    </source>
</evidence>
<sequence>MSETIISIESLSKSFKKSSEQNLLVLEDVNFKLQEGEIVALLGKSGSGKSTLLRIIAGLVAPTSGSVTYRGKPVMRPVDGIAMVFQSFALMPWLTVLENVELGLEAQGVSREERRHRAIEAIDIIGLDGFESAFPKELSGGMRQRVGFARALVINPDVLLMDEPFSALDVLTAENLKSDLLELWKEKKTNTNGILLVTHNIEEAATLADRIVIFGNDPGYIRAELPVTLPQPRDPESSEFRALVDKIYTLMTTGPKEKAKRAQRERQIGLGYRLPEVEPSELTGLIETMTSFEERIDLPELADELMMNIDDLFPILETLEILGFAKVSAGDIQLSDLGKQFSEADLQERKQLFARRLLEKVPLARYIRRILDEKVGHRVSEERFLSKLEDYLSEKEAERVLRTMIDWGRYAEIFAYDFNTGILSLENPGIGA</sequence>
<protein>
    <submittedName>
        <fullName evidence="6">Putative ABC transporter, ATP-binding protein</fullName>
        <ecNumber evidence="6">3.6.3.36</ecNumber>
    </submittedName>
</protein>
<evidence type="ECO:0000259" key="5">
    <source>
        <dbReference type="PROSITE" id="PS50893"/>
    </source>
</evidence>
<gene>
    <name evidence="6" type="ordered locus">LLO_3289</name>
</gene>
<proteinExistence type="inferred from homology"/>
<dbReference type="PANTHER" id="PTHR42788:SF13">
    <property type="entry name" value="ALIPHATIC SULFONATES IMPORT ATP-BINDING PROTEIN SSUB"/>
    <property type="match status" value="1"/>
</dbReference>
<evidence type="ECO:0000256" key="1">
    <source>
        <dbReference type="ARBA" id="ARBA00005417"/>
    </source>
</evidence>
<dbReference type="STRING" id="661367.LLO_3289"/>
<dbReference type="eggNOG" id="COG4754">
    <property type="taxonomic scope" value="Bacteria"/>
</dbReference>
<dbReference type="InterPro" id="IPR018632">
    <property type="entry name" value="AAA-associated_dom_C"/>
</dbReference>
<dbReference type="SMART" id="SM00382">
    <property type="entry name" value="AAA"/>
    <property type="match status" value="1"/>
</dbReference>
<dbReference type="GO" id="GO:0005524">
    <property type="term" value="F:ATP binding"/>
    <property type="evidence" value="ECO:0007669"/>
    <property type="project" value="UniProtKB-KW"/>
</dbReference>
<dbReference type="GO" id="GO:0016887">
    <property type="term" value="F:ATP hydrolysis activity"/>
    <property type="evidence" value="ECO:0007669"/>
    <property type="project" value="InterPro"/>
</dbReference>